<accession>A0ABQ8TPC8</accession>
<gene>
    <name evidence="1" type="ORF">ANN_09901</name>
</gene>
<dbReference type="PANTHER" id="PTHR11008:SF33">
    <property type="entry name" value="PROTEIN TAKEOUT"/>
    <property type="match status" value="1"/>
</dbReference>
<dbReference type="Proteomes" id="UP001148838">
    <property type="component" value="Unassembled WGS sequence"/>
</dbReference>
<dbReference type="InterPro" id="IPR010562">
    <property type="entry name" value="Haemolymph_juvenile_hormone-bd"/>
</dbReference>
<dbReference type="Gene3D" id="3.15.10.30">
    <property type="entry name" value="Haemolymph juvenile hormone binding protein"/>
    <property type="match status" value="1"/>
</dbReference>
<reference evidence="1 2" key="1">
    <citation type="journal article" date="2022" name="Allergy">
        <title>Genome assembly and annotation of Periplaneta americana reveal a comprehensive cockroach allergen profile.</title>
        <authorList>
            <person name="Wang L."/>
            <person name="Xiong Q."/>
            <person name="Saelim N."/>
            <person name="Wang L."/>
            <person name="Nong W."/>
            <person name="Wan A.T."/>
            <person name="Shi M."/>
            <person name="Liu X."/>
            <person name="Cao Q."/>
            <person name="Hui J.H.L."/>
            <person name="Sookrung N."/>
            <person name="Leung T.F."/>
            <person name="Tungtrongchitr A."/>
            <person name="Tsui S.K.W."/>
        </authorList>
    </citation>
    <scope>NUCLEOTIDE SEQUENCE [LARGE SCALE GENOMIC DNA]</scope>
    <source>
        <strain evidence="1">PWHHKU_190912</strain>
    </source>
</reference>
<proteinExistence type="predicted"/>
<evidence type="ECO:0008006" key="3">
    <source>
        <dbReference type="Google" id="ProtNLM"/>
    </source>
</evidence>
<dbReference type="PANTHER" id="PTHR11008">
    <property type="entry name" value="PROTEIN TAKEOUT-LIKE PROTEIN"/>
    <property type="match status" value="1"/>
</dbReference>
<dbReference type="EMBL" id="JAJSOF020000005">
    <property type="protein sequence ID" value="KAJ4447892.1"/>
    <property type="molecule type" value="Genomic_DNA"/>
</dbReference>
<dbReference type="InterPro" id="IPR038606">
    <property type="entry name" value="To_sf"/>
</dbReference>
<keyword evidence="2" id="KW-1185">Reference proteome</keyword>
<organism evidence="1 2">
    <name type="scientific">Periplaneta americana</name>
    <name type="common">American cockroach</name>
    <name type="synonym">Blatta americana</name>
    <dbReference type="NCBI Taxonomy" id="6978"/>
    <lineage>
        <taxon>Eukaryota</taxon>
        <taxon>Metazoa</taxon>
        <taxon>Ecdysozoa</taxon>
        <taxon>Arthropoda</taxon>
        <taxon>Hexapoda</taxon>
        <taxon>Insecta</taxon>
        <taxon>Pterygota</taxon>
        <taxon>Neoptera</taxon>
        <taxon>Polyneoptera</taxon>
        <taxon>Dictyoptera</taxon>
        <taxon>Blattodea</taxon>
        <taxon>Blattoidea</taxon>
        <taxon>Blattidae</taxon>
        <taxon>Blattinae</taxon>
        <taxon>Periplaneta</taxon>
    </lineage>
</organism>
<evidence type="ECO:0000313" key="1">
    <source>
        <dbReference type="EMBL" id="KAJ4447892.1"/>
    </source>
</evidence>
<evidence type="ECO:0000313" key="2">
    <source>
        <dbReference type="Proteomes" id="UP001148838"/>
    </source>
</evidence>
<name>A0ABQ8TPC8_PERAM</name>
<dbReference type="Pfam" id="PF06585">
    <property type="entry name" value="JHBP"/>
    <property type="match status" value="1"/>
</dbReference>
<dbReference type="SMART" id="SM00700">
    <property type="entry name" value="JHBP"/>
    <property type="match status" value="1"/>
</dbReference>
<protein>
    <recommendedName>
        <fullName evidence="3">Protein takeout</fullName>
    </recommendedName>
</protein>
<comment type="caution">
    <text evidence="1">The sequence shown here is derived from an EMBL/GenBank/DDBJ whole genome shotgun (WGS) entry which is preliminary data.</text>
</comment>
<sequence length="278" mass="31071">MIRLFHLSNERGQRKRIELFSEDDGWNSRGNIPLRIVVLVPALGRKGRGPPAHQAAPRSSLKDPNLNSCLKDTFQHMFPALASGIPEINVERFEPLYLPKLGLAKGHGPVTISGSFYNILAHGPSNATATFASIDMKNGVFGLGAYLPDIRIEADYDLQGKVLILPLVGNGPARVHLKNVTTSMSSKFELPRLQGRQIIHIIDMKVDFDIQGMTVHFENLFNGNRILGRTMNTFMNKHALEIVNELKQPLEESFSSVFREIMNDALKHMPIDIWLLGD</sequence>